<proteinExistence type="predicted"/>
<name>A0A913X8L5_EXADI</name>
<dbReference type="InterPro" id="IPR008979">
    <property type="entry name" value="Galactose-bd-like_sf"/>
</dbReference>
<organism evidence="3 4">
    <name type="scientific">Exaiptasia diaphana</name>
    <name type="common">Tropical sea anemone</name>
    <name type="synonym">Aiptasia pulchella</name>
    <dbReference type="NCBI Taxonomy" id="2652724"/>
    <lineage>
        <taxon>Eukaryota</taxon>
        <taxon>Metazoa</taxon>
        <taxon>Cnidaria</taxon>
        <taxon>Anthozoa</taxon>
        <taxon>Hexacorallia</taxon>
        <taxon>Actiniaria</taxon>
        <taxon>Aiptasiidae</taxon>
        <taxon>Exaiptasia</taxon>
    </lineage>
</organism>
<protein>
    <recommendedName>
        <fullName evidence="2">F5/8 type C domain-containing protein</fullName>
    </recommendedName>
</protein>
<dbReference type="PROSITE" id="PS01285">
    <property type="entry name" value="FA58C_1"/>
    <property type="match status" value="1"/>
</dbReference>
<dbReference type="Pfam" id="PF00754">
    <property type="entry name" value="F5_F8_type_C"/>
    <property type="match status" value="1"/>
</dbReference>
<feature type="signal peptide" evidence="1">
    <location>
        <begin position="1"/>
        <end position="22"/>
    </location>
</feature>
<keyword evidence="1" id="KW-0732">Signal</keyword>
<dbReference type="CDD" id="cd00057">
    <property type="entry name" value="FA58C"/>
    <property type="match status" value="1"/>
</dbReference>
<feature type="chain" id="PRO_5037229238" description="F5/8 type C domain-containing protein" evidence="1">
    <location>
        <begin position="23"/>
        <end position="295"/>
    </location>
</feature>
<evidence type="ECO:0000259" key="2">
    <source>
        <dbReference type="PROSITE" id="PS50022"/>
    </source>
</evidence>
<dbReference type="GeneID" id="110239246"/>
<sequence>MMSFLKVFFLFVLSRLFNSSKSDNSQVLKFDAANISKLRDPKTGFGLAKFIKVLNKTLHIPPFKILQVKAYKECLVDCAANRLCISLNFYKIANSQGLHSCELLASDYLNNTEHFLNNTGYHHFTTKVLKKLTNLIICHGNSEALGMNDFRINNSQITASTYYGPSTAPWNGRLNTEIGSKGWAPQTQAVGEYLQIDFGKDKMVSKVATQGRGHPGARPGTNQYVTKYSLQISASILNWVSYNTSGAKMIFPGNTDMNTVVSHTLSAPFVSRYVRFVVEEFNYWPAMRVELYGCG</sequence>
<evidence type="ECO:0000313" key="4">
    <source>
        <dbReference type="Proteomes" id="UP000887567"/>
    </source>
</evidence>
<dbReference type="PANTHER" id="PTHR24543">
    <property type="entry name" value="MULTICOPPER OXIDASE-RELATED"/>
    <property type="match status" value="1"/>
</dbReference>
<dbReference type="KEGG" id="epa:110239246"/>
<dbReference type="InterPro" id="IPR000421">
    <property type="entry name" value="FA58C"/>
</dbReference>
<dbReference type="SMART" id="SM00231">
    <property type="entry name" value="FA58C"/>
    <property type="match status" value="1"/>
</dbReference>
<feature type="domain" description="F5/8 type C" evidence="2">
    <location>
        <begin position="140"/>
        <end position="294"/>
    </location>
</feature>
<keyword evidence="4" id="KW-1185">Reference proteome</keyword>
<dbReference type="EnsemblMetazoa" id="XM_021044956.2">
    <property type="protein sequence ID" value="XP_020900615.2"/>
    <property type="gene ID" value="LOC110239246"/>
</dbReference>
<evidence type="ECO:0000313" key="3">
    <source>
        <dbReference type="EnsemblMetazoa" id="XP_020900615.2"/>
    </source>
</evidence>
<dbReference type="OrthoDB" id="6071166at2759"/>
<dbReference type="Gene3D" id="2.60.120.260">
    <property type="entry name" value="Galactose-binding domain-like"/>
    <property type="match status" value="1"/>
</dbReference>
<dbReference type="AlphaFoldDB" id="A0A913X8L5"/>
<dbReference type="PROSITE" id="PS50022">
    <property type="entry name" value="FA58C_3"/>
    <property type="match status" value="1"/>
</dbReference>
<dbReference type="Proteomes" id="UP000887567">
    <property type="component" value="Unplaced"/>
</dbReference>
<dbReference type="RefSeq" id="XP_020900615.2">
    <property type="nucleotide sequence ID" value="XM_021044956.2"/>
</dbReference>
<evidence type="ECO:0000256" key="1">
    <source>
        <dbReference type="SAM" id="SignalP"/>
    </source>
</evidence>
<reference evidence="3" key="1">
    <citation type="submission" date="2022-11" db="UniProtKB">
        <authorList>
            <consortium name="EnsemblMetazoa"/>
        </authorList>
    </citation>
    <scope>IDENTIFICATION</scope>
</reference>
<dbReference type="SUPFAM" id="SSF49785">
    <property type="entry name" value="Galactose-binding domain-like"/>
    <property type="match status" value="1"/>
</dbReference>
<dbReference type="FunFam" id="2.60.120.260:FF:000016">
    <property type="entry name" value="Contactin-associated protein-like 4 isoform 1"/>
    <property type="match status" value="1"/>
</dbReference>
<dbReference type="SUPFAM" id="SSF57414">
    <property type="entry name" value="Hairpin loop containing domain-like"/>
    <property type="match status" value="1"/>
</dbReference>
<accession>A0A913X8L5</accession>